<dbReference type="EMBL" id="PDJK01000002">
    <property type="protein sequence ID" value="PFG46572.1"/>
    <property type="molecule type" value="Genomic_DNA"/>
</dbReference>
<protein>
    <recommendedName>
        <fullName evidence="6">TIGR01777 family protein</fullName>
    </recommendedName>
</protein>
<comment type="similarity">
    <text evidence="1">Belongs to the NAD(P)-dependent epimerase/dehydratase family. SDR39U1 subfamily.</text>
</comment>
<name>A0A2A9F7Q3_9PSEU</name>
<evidence type="ECO:0000313" key="4">
    <source>
        <dbReference type="EMBL" id="PFG46572.1"/>
    </source>
</evidence>
<accession>A0A2A9F7Q3</accession>
<dbReference type="InterPro" id="IPR010099">
    <property type="entry name" value="SDR39U1"/>
</dbReference>
<dbReference type="PANTHER" id="PTHR11092:SF0">
    <property type="entry name" value="EPIMERASE FAMILY PROTEIN SDR39U1"/>
    <property type="match status" value="1"/>
</dbReference>
<dbReference type="InterPro" id="IPR036291">
    <property type="entry name" value="NAD(P)-bd_dom_sf"/>
</dbReference>
<keyword evidence="5" id="KW-1185">Reference proteome</keyword>
<feature type="domain" description="DUF1731" evidence="3">
    <location>
        <begin position="246"/>
        <end position="292"/>
    </location>
</feature>
<evidence type="ECO:0000256" key="1">
    <source>
        <dbReference type="ARBA" id="ARBA00009353"/>
    </source>
</evidence>
<dbReference type="SUPFAM" id="SSF51735">
    <property type="entry name" value="NAD(P)-binding Rossmann-fold domains"/>
    <property type="match status" value="1"/>
</dbReference>
<organism evidence="4 5">
    <name type="scientific">Amycolatopsis sulphurea</name>
    <dbReference type="NCBI Taxonomy" id="76022"/>
    <lineage>
        <taxon>Bacteria</taxon>
        <taxon>Bacillati</taxon>
        <taxon>Actinomycetota</taxon>
        <taxon>Actinomycetes</taxon>
        <taxon>Pseudonocardiales</taxon>
        <taxon>Pseudonocardiaceae</taxon>
        <taxon>Amycolatopsis</taxon>
    </lineage>
</organism>
<dbReference type="NCBIfam" id="TIGR01777">
    <property type="entry name" value="yfcH"/>
    <property type="match status" value="1"/>
</dbReference>
<proteinExistence type="inferred from homology"/>
<gene>
    <name evidence="4" type="ORF">ATK36_1555</name>
</gene>
<sequence>MRVLIAGSGGLIGTALAGRLRTSGHEVRRLVRRTARTADERGWDPPSGRIDEGAFDGVEAVVNLCGAPLLPGRWSGMRKQVLLDSRVEPTEVLAEAVAEHGVGVLVNASAVGFYGNTGSTVVTEVSASGEGFLAGLCRAWEGATAHAVAAGARVVTARTGLVLAREGGLLNVLRPLARFALGGRLGNGRQFMPWISLDDEIGALQHVLEHDAVSGPVNLTGPAPVTNAEFTHALGRAVHRPAPWWVPAIAVKTALGQAGEEMALFGQRAVPRRLEESGYDFRHRTVESALAAAT</sequence>
<evidence type="ECO:0000259" key="3">
    <source>
        <dbReference type="Pfam" id="PF08338"/>
    </source>
</evidence>
<reference evidence="4 5" key="1">
    <citation type="submission" date="2017-10" db="EMBL/GenBank/DDBJ databases">
        <title>Sequencing the genomes of 1000 actinobacteria strains.</title>
        <authorList>
            <person name="Klenk H.-P."/>
        </authorList>
    </citation>
    <scope>NUCLEOTIDE SEQUENCE [LARGE SCALE GENOMIC DNA]</scope>
    <source>
        <strain evidence="4 5">DSM 46092</strain>
    </source>
</reference>
<dbReference type="Proteomes" id="UP000243542">
    <property type="component" value="Unassembled WGS sequence"/>
</dbReference>
<dbReference type="InterPro" id="IPR001509">
    <property type="entry name" value="Epimerase_deHydtase"/>
</dbReference>
<dbReference type="Gene3D" id="3.40.50.720">
    <property type="entry name" value="NAD(P)-binding Rossmann-like Domain"/>
    <property type="match status" value="1"/>
</dbReference>
<dbReference type="Pfam" id="PF08338">
    <property type="entry name" value="DUF1731"/>
    <property type="match status" value="1"/>
</dbReference>
<feature type="domain" description="NAD-dependent epimerase/dehydratase" evidence="2">
    <location>
        <begin position="3"/>
        <end position="211"/>
    </location>
</feature>
<comment type="caution">
    <text evidence="4">The sequence shown here is derived from an EMBL/GenBank/DDBJ whole genome shotgun (WGS) entry which is preliminary data.</text>
</comment>
<dbReference type="Pfam" id="PF01370">
    <property type="entry name" value="Epimerase"/>
    <property type="match status" value="1"/>
</dbReference>
<dbReference type="InterPro" id="IPR013549">
    <property type="entry name" value="DUF1731"/>
</dbReference>
<evidence type="ECO:0000313" key="5">
    <source>
        <dbReference type="Proteomes" id="UP000243542"/>
    </source>
</evidence>
<dbReference type="PANTHER" id="PTHR11092">
    <property type="entry name" value="SUGAR NUCLEOTIDE EPIMERASE RELATED"/>
    <property type="match status" value="1"/>
</dbReference>
<dbReference type="RefSeq" id="WP_098510625.1">
    <property type="nucleotide sequence ID" value="NZ_JBIAKZ010000023.1"/>
</dbReference>
<dbReference type="AlphaFoldDB" id="A0A2A9F7Q3"/>
<evidence type="ECO:0008006" key="6">
    <source>
        <dbReference type="Google" id="ProtNLM"/>
    </source>
</evidence>
<evidence type="ECO:0000259" key="2">
    <source>
        <dbReference type="Pfam" id="PF01370"/>
    </source>
</evidence>